<comment type="caution">
    <text evidence="1">The sequence shown here is derived from an EMBL/GenBank/DDBJ whole genome shotgun (WGS) entry which is preliminary data.</text>
</comment>
<sequence>MRLCGKLVEHRLVSRARGKQARDKARRLWTQRYPGEPYDFDPNRPPGLQATNLQTLQANSLIMANGSNTNFTPNHSYTYCNSGAALSVSGGPDSWTTGEAGGTRTTILEQASRLSTDVLRIAVEHTCFYYQ</sequence>
<protein>
    <submittedName>
        <fullName evidence="1">Uncharacterized protein</fullName>
    </submittedName>
</protein>
<dbReference type="Pfam" id="PF07173">
    <property type="entry name" value="GRDP-like"/>
    <property type="match status" value="1"/>
</dbReference>
<accession>A0A3S5B8X9</accession>
<feature type="non-terminal residue" evidence="1">
    <location>
        <position position="131"/>
    </location>
</feature>
<dbReference type="Proteomes" id="UP000784294">
    <property type="component" value="Unassembled WGS sequence"/>
</dbReference>
<reference evidence="1" key="1">
    <citation type="submission" date="2018-11" db="EMBL/GenBank/DDBJ databases">
        <authorList>
            <consortium name="Pathogen Informatics"/>
        </authorList>
    </citation>
    <scope>NUCLEOTIDE SEQUENCE</scope>
</reference>
<organism evidence="1 2">
    <name type="scientific">Protopolystoma xenopodis</name>
    <dbReference type="NCBI Taxonomy" id="117903"/>
    <lineage>
        <taxon>Eukaryota</taxon>
        <taxon>Metazoa</taxon>
        <taxon>Spiralia</taxon>
        <taxon>Lophotrochozoa</taxon>
        <taxon>Platyhelminthes</taxon>
        <taxon>Monogenea</taxon>
        <taxon>Polyopisthocotylea</taxon>
        <taxon>Polystomatidea</taxon>
        <taxon>Polystomatidae</taxon>
        <taxon>Protopolystoma</taxon>
    </lineage>
</organism>
<evidence type="ECO:0000313" key="1">
    <source>
        <dbReference type="EMBL" id="VEL16398.1"/>
    </source>
</evidence>
<name>A0A3S5B8X9_9PLAT</name>
<proteinExistence type="predicted"/>
<gene>
    <name evidence="1" type="ORF">PXEA_LOCUS9838</name>
</gene>
<keyword evidence="2" id="KW-1185">Reference proteome</keyword>
<dbReference type="InterPro" id="IPR009836">
    <property type="entry name" value="GRDP-like"/>
</dbReference>
<dbReference type="AlphaFoldDB" id="A0A3S5B8X9"/>
<evidence type="ECO:0000313" key="2">
    <source>
        <dbReference type="Proteomes" id="UP000784294"/>
    </source>
</evidence>
<dbReference type="EMBL" id="CAAALY010028305">
    <property type="protein sequence ID" value="VEL16398.1"/>
    <property type="molecule type" value="Genomic_DNA"/>
</dbReference>
<dbReference type="OrthoDB" id="2684236at2759"/>